<feature type="compositionally biased region" description="Polar residues" evidence="1">
    <location>
        <begin position="16"/>
        <end position="29"/>
    </location>
</feature>
<reference evidence="3 4" key="1">
    <citation type="submission" date="2021-07" db="EMBL/GenBank/DDBJ databases">
        <title>Karlodiniumbacter phycospheric gen. nov., sp. nov., a phycosphere bacterium isolated from karlodinium veneficum.</title>
        <authorList>
            <person name="Peng Y."/>
            <person name="Jiang L."/>
            <person name="Lee J."/>
        </authorList>
    </citation>
    <scope>NUCLEOTIDE SEQUENCE</scope>
    <source>
        <strain evidence="3 4">N5</strain>
    </source>
</reference>
<dbReference type="Proteomes" id="UP000693972">
    <property type="component" value="Unassembled WGS sequence"/>
</dbReference>
<protein>
    <submittedName>
        <fullName evidence="3">DUF1153 domain-containing protein</fullName>
    </submittedName>
</protein>
<dbReference type="Pfam" id="PF06627">
    <property type="entry name" value="DUF1153"/>
    <property type="match status" value="1"/>
</dbReference>
<sequence length="93" mass="10376">MYIRKIQGPHTVSLPDGSTMTRSDLPSPTTTRWVASRKAAVVRAVSCGLLSASDAIRTYSLSEEELESWRVAVERHGEKALKTTAIQQFREKE</sequence>
<evidence type="ECO:0000256" key="1">
    <source>
        <dbReference type="SAM" id="MobiDB-lite"/>
    </source>
</evidence>
<gene>
    <name evidence="2" type="ORF">KUL25_06190</name>
    <name evidence="3" type="ORF">KUL25_06195</name>
</gene>
<dbReference type="InterPro" id="IPR036388">
    <property type="entry name" value="WH-like_DNA-bd_sf"/>
</dbReference>
<dbReference type="InterPro" id="IPR009534">
    <property type="entry name" value="DUF1153"/>
</dbReference>
<accession>A0A975TYK7</accession>
<dbReference type="RefSeq" id="WP_257892150.1">
    <property type="nucleotide sequence ID" value="NZ_JAIMBW010000001.1"/>
</dbReference>
<evidence type="ECO:0000313" key="4">
    <source>
        <dbReference type="Proteomes" id="UP000693972"/>
    </source>
</evidence>
<dbReference type="GO" id="GO:0043565">
    <property type="term" value="F:sequence-specific DNA binding"/>
    <property type="evidence" value="ECO:0007669"/>
    <property type="project" value="InterPro"/>
</dbReference>
<dbReference type="Gene3D" id="1.10.10.10">
    <property type="entry name" value="Winged helix-like DNA-binding domain superfamily/Winged helix DNA-binding domain"/>
    <property type="match status" value="1"/>
</dbReference>
<feature type="region of interest" description="Disordered" evidence="1">
    <location>
        <begin position="1"/>
        <end position="29"/>
    </location>
</feature>
<proteinExistence type="predicted"/>
<dbReference type="InterPro" id="IPR010921">
    <property type="entry name" value="Trp_repressor/repl_initiator"/>
</dbReference>
<dbReference type="AlphaFoldDB" id="A0A975TYK7"/>
<name>A0A975TYK7_9RHOB</name>
<evidence type="ECO:0000313" key="2">
    <source>
        <dbReference type="EMBL" id="MBY4892351.1"/>
    </source>
</evidence>
<dbReference type="SUPFAM" id="SSF48295">
    <property type="entry name" value="TrpR-like"/>
    <property type="match status" value="1"/>
</dbReference>
<organism evidence="3">
    <name type="scientific">Gymnodinialimonas phycosphaerae</name>
    <dbReference type="NCBI Taxonomy" id="2841589"/>
    <lineage>
        <taxon>Bacteria</taxon>
        <taxon>Pseudomonadati</taxon>
        <taxon>Pseudomonadota</taxon>
        <taxon>Alphaproteobacteria</taxon>
        <taxon>Rhodobacterales</taxon>
        <taxon>Paracoccaceae</taxon>
        <taxon>Gymnodinialimonas</taxon>
    </lineage>
</organism>
<dbReference type="EMBL" id="CP078073">
    <property type="protein sequence ID" value="QXL89101.1"/>
    <property type="molecule type" value="Genomic_DNA"/>
</dbReference>
<dbReference type="EMBL" id="JAIMBW010000001">
    <property type="protein sequence ID" value="MBY4892351.1"/>
    <property type="molecule type" value="Genomic_DNA"/>
</dbReference>
<evidence type="ECO:0000313" key="3">
    <source>
        <dbReference type="EMBL" id="QXL89101.1"/>
    </source>
</evidence>
<keyword evidence="4" id="KW-1185">Reference proteome</keyword>